<dbReference type="GO" id="GO:0006935">
    <property type="term" value="P:chemotaxis"/>
    <property type="evidence" value="ECO:0007669"/>
    <property type="project" value="InterPro"/>
</dbReference>
<feature type="non-terminal residue" evidence="8">
    <location>
        <position position="1"/>
    </location>
</feature>
<evidence type="ECO:0000313" key="8">
    <source>
        <dbReference type="EMBL" id="EQD30591.1"/>
    </source>
</evidence>
<dbReference type="PANTHER" id="PTHR30433">
    <property type="entry name" value="CHEMOTAXIS PROTEIN MOTA"/>
    <property type="match status" value="1"/>
</dbReference>
<feature type="domain" description="MotA/TolQ/ExbB proton channel" evidence="7">
    <location>
        <begin position="2"/>
        <end position="72"/>
    </location>
</feature>
<feature type="transmembrane region" description="Helical" evidence="6">
    <location>
        <begin position="7"/>
        <end position="28"/>
    </location>
</feature>
<dbReference type="InterPro" id="IPR047055">
    <property type="entry name" value="MotA-like"/>
</dbReference>
<dbReference type="PANTHER" id="PTHR30433:SF3">
    <property type="entry name" value="MOTILITY PROTEIN A"/>
    <property type="match status" value="1"/>
</dbReference>
<comment type="caution">
    <text evidence="8">The sequence shown here is derived from an EMBL/GenBank/DDBJ whole genome shotgun (WGS) entry which is preliminary data.</text>
</comment>
<reference evidence="8" key="2">
    <citation type="journal article" date="2014" name="ISME J.">
        <title>Microbial stratification in low pH oxic and suboxic macroscopic growths along an acid mine drainage.</title>
        <authorList>
            <person name="Mendez-Garcia C."/>
            <person name="Mesa V."/>
            <person name="Sprenger R.R."/>
            <person name="Richter M."/>
            <person name="Diez M.S."/>
            <person name="Solano J."/>
            <person name="Bargiela R."/>
            <person name="Golyshina O.V."/>
            <person name="Manteca A."/>
            <person name="Ramos J.L."/>
            <person name="Gallego J.R."/>
            <person name="Llorente I."/>
            <person name="Martins Dos Santos V.A."/>
            <person name="Jensen O.N."/>
            <person name="Pelaez A.I."/>
            <person name="Sanchez J."/>
            <person name="Ferrer M."/>
        </authorList>
    </citation>
    <scope>NUCLEOTIDE SEQUENCE</scope>
</reference>
<feature type="transmembrane region" description="Helical" evidence="6">
    <location>
        <begin position="34"/>
        <end position="55"/>
    </location>
</feature>
<dbReference type="EMBL" id="AUZX01014992">
    <property type="protein sequence ID" value="EQD30591.1"/>
    <property type="molecule type" value="Genomic_DNA"/>
</dbReference>
<evidence type="ECO:0000256" key="1">
    <source>
        <dbReference type="ARBA" id="ARBA00004651"/>
    </source>
</evidence>
<evidence type="ECO:0000259" key="7">
    <source>
        <dbReference type="Pfam" id="PF01618"/>
    </source>
</evidence>
<name>T0Y647_9ZZZZ</name>
<dbReference type="GO" id="GO:0005886">
    <property type="term" value="C:plasma membrane"/>
    <property type="evidence" value="ECO:0007669"/>
    <property type="project" value="UniProtKB-SubCell"/>
</dbReference>
<protein>
    <submittedName>
        <fullName evidence="8">MotA/TolQ/ExbB proton channel</fullName>
    </submittedName>
</protein>
<dbReference type="AlphaFoldDB" id="T0Y647"/>
<evidence type="ECO:0000256" key="2">
    <source>
        <dbReference type="ARBA" id="ARBA00022475"/>
    </source>
</evidence>
<evidence type="ECO:0000256" key="6">
    <source>
        <dbReference type="SAM" id="Phobius"/>
    </source>
</evidence>
<evidence type="ECO:0000256" key="4">
    <source>
        <dbReference type="ARBA" id="ARBA00022989"/>
    </source>
</evidence>
<keyword evidence="4 6" id="KW-1133">Transmembrane helix</keyword>
<dbReference type="InterPro" id="IPR002898">
    <property type="entry name" value="MotA_ExbB_proton_chnl"/>
</dbReference>
<dbReference type="GO" id="GO:0071978">
    <property type="term" value="P:bacterial-type flagellum-dependent swarming motility"/>
    <property type="evidence" value="ECO:0007669"/>
    <property type="project" value="InterPro"/>
</dbReference>
<proteinExistence type="predicted"/>
<evidence type="ECO:0000256" key="3">
    <source>
        <dbReference type="ARBA" id="ARBA00022692"/>
    </source>
</evidence>
<keyword evidence="5 6" id="KW-0472">Membrane</keyword>
<gene>
    <name evidence="8" type="ORF">B1A_20316</name>
</gene>
<organism evidence="8">
    <name type="scientific">mine drainage metagenome</name>
    <dbReference type="NCBI Taxonomy" id="410659"/>
    <lineage>
        <taxon>unclassified sequences</taxon>
        <taxon>metagenomes</taxon>
        <taxon>ecological metagenomes</taxon>
    </lineage>
</organism>
<sequence>AGGFAPTLGIIGTVVGLVSVLSNLANIGKLAPSIATAFIATLWGVSSANLFWLPVSSKLKSNLRREIRVREMIIEGCVSIAGGENPRLIKEQLEILCPPERHSSGKTEDESHSSPSH</sequence>
<accession>T0Y647</accession>
<comment type="subcellular location">
    <subcellularLocation>
        <location evidence="1">Cell membrane</location>
        <topology evidence="1">Multi-pass membrane protein</topology>
    </subcellularLocation>
</comment>
<dbReference type="Pfam" id="PF01618">
    <property type="entry name" value="MotA_ExbB"/>
    <property type="match status" value="1"/>
</dbReference>
<keyword evidence="2" id="KW-1003">Cell membrane</keyword>
<reference evidence="8" key="1">
    <citation type="submission" date="2013-08" db="EMBL/GenBank/DDBJ databases">
        <authorList>
            <person name="Mendez C."/>
            <person name="Richter M."/>
            <person name="Ferrer M."/>
            <person name="Sanchez J."/>
        </authorList>
    </citation>
    <scope>NUCLEOTIDE SEQUENCE</scope>
</reference>
<keyword evidence="3 6" id="KW-0812">Transmembrane</keyword>
<evidence type="ECO:0000256" key="5">
    <source>
        <dbReference type="ARBA" id="ARBA00023136"/>
    </source>
</evidence>